<reference evidence="9" key="1">
    <citation type="submission" date="2011-08" db="EMBL/GenBank/DDBJ databases">
        <authorList>
            <person name="Rombauts S."/>
        </authorList>
    </citation>
    <scope>NUCLEOTIDE SEQUENCE</scope>
    <source>
        <strain evidence="9">London</strain>
    </source>
</reference>
<evidence type="ECO:0000313" key="9">
    <source>
        <dbReference type="Proteomes" id="UP000015104"/>
    </source>
</evidence>
<evidence type="ECO:0000256" key="1">
    <source>
        <dbReference type="ARBA" id="ARBA00004300"/>
    </source>
</evidence>
<accession>T1L389</accession>
<dbReference type="InterPro" id="IPR028745">
    <property type="entry name" value="AKAP9/Pericentrin"/>
</dbReference>
<dbReference type="OrthoDB" id="2020852at2759"/>
<comment type="subcellular location">
    <subcellularLocation>
        <location evidence="1">Cytoplasm</location>
        <location evidence="1">Cytoskeleton</location>
        <location evidence="1">Microtubule organizing center</location>
        <location evidence="1">Centrosome</location>
    </subcellularLocation>
</comment>
<dbReference type="HOGENOM" id="CLU_353144_0_0_1"/>
<keyword evidence="3" id="KW-0597">Phosphoprotein</keyword>
<dbReference type="GO" id="GO:0007165">
    <property type="term" value="P:signal transduction"/>
    <property type="evidence" value="ECO:0007669"/>
    <property type="project" value="InterPro"/>
</dbReference>
<keyword evidence="4 6" id="KW-0175">Coiled coil</keyword>
<dbReference type="Pfam" id="PF10495">
    <property type="entry name" value="PACT_coil_coil"/>
    <property type="match status" value="1"/>
</dbReference>
<organism evidence="8 9">
    <name type="scientific">Tetranychus urticae</name>
    <name type="common">Two-spotted spider mite</name>
    <dbReference type="NCBI Taxonomy" id="32264"/>
    <lineage>
        <taxon>Eukaryota</taxon>
        <taxon>Metazoa</taxon>
        <taxon>Ecdysozoa</taxon>
        <taxon>Arthropoda</taxon>
        <taxon>Chelicerata</taxon>
        <taxon>Arachnida</taxon>
        <taxon>Acari</taxon>
        <taxon>Acariformes</taxon>
        <taxon>Trombidiformes</taxon>
        <taxon>Prostigmata</taxon>
        <taxon>Eleutherengona</taxon>
        <taxon>Raphignathae</taxon>
        <taxon>Tetranychoidea</taxon>
        <taxon>Tetranychidae</taxon>
        <taxon>Tetranychus</taxon>
    </lineage>
</organism>
<feature type="coiled-coil region" evidence="6">
    <location>
        <begin position="81"/>
        <end position="228"/>
    </location>
</feature>
<dbReference type="Proteomes" id="UP000015104">
    <property type="component" value="Unassembled WGS sequence"/>
</dbReference>
<name>T1L389_TETUR</name>
<dbReference type="EnsemblMetazoa" id="tetur35g00640.1">
    <property type="protein sequence ID" value="tetur35g00640.1"/>
    <property type="gene ID" value="tetur35g00640"/>
</dbReference>
<feature type="coiled-coil region" evidence="6">
    <location>
        <begin position="542"/>
        <end position="583"/>
    </location>
</feature>
<dbReference type="AlphaFoldDB" id="T1L389"/>
<keyword evidence="2" id="KW-0963">Cytoplasm</keyword>
<dbReference type="PANTHER" id="PTHR44981">
    <property type="entry name" value="PERICENTRIN-LIKE PROTEIN, ISOFORM F"/>
    <property type="match status" value="1"/>
</dbReference>
<evidence type="ECO:0000259" key="7">
    <source>
        <dbReference type="Pfam" id="PF10495"/>
    </source>
</evidence>
<dbReference type="EMBL" id="CAEY01001014">
    <property type="status" value="NOT_ANNOTATED_CDS"/>
    <property type="molecule type" value="Genomic_DNA"/>
</dbReference>
<dbReference type="GO" id="GO:0005737">
    <property type="term" value="C:cytoplasm"/>
    <property type="evidence" value="ECO:0007669"/>
    <property type="project" value="UniProtKB-ARBA"/>
</dbReference>
<dbReference type="KEGG" id="tut:107369892"/>
<evidence type="ECO:0000256" key="6">
    <source>
        <dbReference type="SAM" id="Coils"/>
    </source>
</evidence>
<evidence type="ECO:0000256" key="2">
    <source>
        <dbReference type="ARBA" id="ARBA00022490"/>
    </source>
</evidence>
<dbReference type="GO" id="GO:0060090">
    <property type="term" value="F:molecular adaptor activity"/>
    <property type="evidence" value="ECO:0007669"/>
    <property type="project" value="InterPro"/>
</dbReference>
<evidence type="ECO:0000313" key="8">
    <source>
        <dbReference type="EnsemblMetazoa" id="tetur35g00640.1"/>
    </source>
</evidence>
<sequence>MMEVIPIDEDDDDNELHCHQQLQFISSENTNESTDLSSLECSYADAHLLQEKLKMLNVYISKLISVNSKVTKEKNDAISEKRICKTQVDELSKEKEKLETELKEATRTVDLLQEELNDKHLQLSALKSRLDGTSCLDINQLKASISDLKRMLTVEQEKSEHLISKVDDLQLAVDEKNSRISQLVNELQQYEIDKASLENEVQELLKDKQCLVEEKEKLEQKLEDIVLDREIDAEERFQDSKDSNIMIPQLMKLVIRDKNDEIDELTSQLKEIEERIAIILPFSQQNSSPISMVDELVNNYLSLKNKDDLRSTMKSPVPSMLSQCQSLPPSPRRSIYENLLSSNKSSSLKLVRNGDKSFNPDSEKEISELQLKCDKMYFAMSNLKEENEILRTELENLREERRPMELPSVNNNDLMDKDSDFIDEEDSIEDALLKIHKQSTEIVALSETSKISQETVIQAIIDILPDILLDQNNGNATYDVIDTKHYGNNHYDKCDINSERIQSFLDKFRAKKLGIQLLEKLWEIKKVYSDAHEKVKFHIIQNETISGQLSALEAALIKAQEKLDVYQKKYDKVKKKLKEQSNAKLTQPSNNNIHKDVVSYNHNGNSYPTVNPIDKVKVDQCSHGELYHQYRRCLSHRNSLIYQKKYLLNVLGGYQLTERATLALLANPNVTTNESSLPNPGRLRFKSMVIAVIAIHRIVHIRLKHLTYPAKNDPQPITQTSSKVTVLPSTLHVDLSPNPISSKPIAKDQSTTLKSVQTNATIREFVTRLQRLQRTLGVHYETRYNANEILFSDEKT</sequence>
<protein>
    <recommendedName>
        <fullName evidence="7">Pericentrin/AKAP-450 centrosomal targeting domain-containing protein</fullName>
    </recommendedName>
</protein>
<gene>
    <name evidence="8" type="primary">107369892</name>
</gene>
<proteinExistence type="predicted"/>
<dbReference type="InterPro" id="IPR019528">
    <property type="entry name" value="PACT_domain"/>
</dbReference>
<feature type="domain" description="Pericentrin/AKAP-450 centrosomal targeting" evidence="7">
    <location>
        <begin position="629"/>
        <end position="702"/>
    </location>
</feature>
<reference evidence="8" key="2">
    <citation type="submission" date="2015-06" db="UniProtKB">
        <authorList>
            <consortium name="EnsemblMetazoa"/>
        </authorList>
    </citation>
    <scope>IDENTIFICATION</scope>
</reference>
<dbReference type="PANTHER" id="PTHR44981:SF2">
    <property type="entry name" value="PERICENTRIN-LIKE PROTEIN, ISOFORM F"/>
    <property type="match status" value="1"/>
</dbReference>
<evidence type="ECO:0000256" key="4">
    <source>
        <dbReference type="ARBA" id="ARBA00023054"/>
    </source>
</evidence>
<evidence type="ECO:0000256" key="3">
    <source>
        <dbReference type="ARBA" id="ARBA00022553"/>
    </source>
</evidence>
<dbReference type="GO" id="GO:0005813">
    <property type="term" value="C:centrosome"/>
    <property type="evidence" value="ECO:0007669"/>
    <property type="project" value="UniProtKB-SubCell"/>
</dbReference>
<keyword evidence="9" id="KW-1185">Reference proteome</keyword>
<dbReference type="STRING" id="32264.T1L389"/>
<keyword evidence="5" id="KW-0206">Cytoskeleton</keyword>
<evidence type="ECO:0000256" key="5">
    <source>
        <dbReference type="ARBA" id="ARBA00023212"/>
    </source>
</evidence>